<dbReference type="PANTHER" id="PTHR28008">
    <property type="entry name" value="DOMAIN PROTEIN, PUTATIVE (AFU_ORTHOLOGUE AFUA_3G10980)-RELATED"/>
    <property type="match status" value="1"/>
</dbReference>
<dbReference type="AlphaFoldDB" id="A0AA38H4H8"/>
<reference evidence="3" key="1">
    <citation type="journal article" date="2022" name="G3 (Bethesda)">
        <title>High quality genome of the basidiomycete yeast Dioszegia hungarica PDD-24b-2 isolated from cloud water.</title>
        <authorList>
            <person name="Jarrige D."/>
            <person name="Haridas S."/>
            <person name="Bleykasten-Grosshans C."/>
            <person name="Joly M."/>
            <person name="Nadalig T."/>
            <person name="Sancelme M."/>
            <person name="Vuilleumier S."/>
            <person name="Grigoriev I.V."/>
            <person name="Amato P."/>
            <person name="Bringel F."/>
        </authorList>
    </citation>
    <scope>NUCLEOTIDE SEQUENCE</scope>
    <source>
        <strain evidence="3">PDD-24b-2</strain>
    </source>
</reference>
<keyword evidence="4" id="KW-1185">Reference proteome</keyword>
<feature type="transmembrane region" description="Helical" evidence="2">
    <location>
        <begin position="68"/>
        <end position="85"/>
    </location>
</feature>
<dbReference type="PANTHER" id="PTHR28008:SF1">
    <property type="entry name" value="DOMAIN PROTEIN, PUTATIVE (AFU_ORTHOLOGUE AFUA_3G10980)-RELATED"/>
    <property type="match status" value="1"/>
</dbReference>
<dbReference type="EMBL" id="JAKWFO010000008">
    <property type="protein sequence ID" value="KAI9633620.1"/>
    <property type="molecule type" value="Genomic_DNA"/>
</dbReference>
<name>A0AA38H4H8_9TREE</name>
<dbReference type="Proteomes" id="UP001164286">
    <property type="component" value="Unassembled WGS sequence"/>
</dbReference>
<feature type="transmembrane region" description="Helical" evidence="2">
    <location>
        <begin position="135"/>
        <end position="152"/>
    </location>
</feature>
<feature type="compositionally biased region" description="Polar residues" evidence="1">
    <location>
        <begin position="186"/>
        <end position="196"/>
    </location>
</feature>
<organism evidence="3 4">
    <name type="scientific">Dioszegia hungarica</name>
    <dbReference type="NCBI Taxonomy" id="4972"/>
    <lineage>
        <taxon>Eukaryota</taxon>
        <taxon>Fungi</taxon>
        <taxon>Dikarya</taxon>
        <taxon>Basidiomycota</taxon>
        <taxon>Agaricomycotina</taxon>
        <taxon>Tremellomycetes</taxon>
        <taxon>Tremellales</taxon>
        <taxon>Bulleribasidiaceae</taxon>
        <taxon>Dioszegia</taxon>
    </lineage>
</organism>
<dbReference type="GeneID" id="77729231"/>
<protein>
    <recommendedName>
        <fullName evidence="5">VanZ-like domain-containing protein</fullName>
    </recommendedName>
</protein>
<evidence type="ECO:0000313" key="4">
    <source>
        <dbReference type="Proteomes" id="UP001164286"/>
    </source>
</evidence>
<sequence>MPINYPQPTVALQGISTRVSEYMARSYPIRDVPLNVRPAMVFITAAWILLLGVLGMAPLPELPVNDKALHFFGMGFATFLVYFIIEVPETTSRRIWYIRRAPLILTLTTTFLVGGIMSEFVQSMLPWKTFQTGDILSNLLGSTLFLYLAHLLHQRHRRKSEISSLYQPLSSASYRDAQGREHLFSPSGSSPAQAQKSRPGRQGSNVWDDEDSDGEGRAGAFEIGDEEDMR</sequence>
<keyword evidence="2" id="KW-1133">Transmembrane helix</keyword>
<feature type="transmembrane region" description="Helical" evidence="2">
    <location>
        <begin position="97"/>
        <end position="115"/>
    </location>
</feature>
<evidence type="ECO:0008006" key="5">
    <source>
        <dbReference type="Google" id="ProtNLM"/>
    </source>
</evidence>
<feature type="transmembrane region" description="Helical" evidence="2">
    <location>
        <begin position="39"/>
        <end position="56"/>
    </location>
</feature>
<feature type="region of interest" description="Disordered" evidence="1">
    <location>
        <begin position="180"/>
        <end position="230"/>
    </location>
</feature>
<keyword evidence="2" id="KW-0472">Membrane</keyword>
<proteinExistence type="predicted"/>
<keyword evidence="2" id="KW-0812">Transmembrane</keyword>
<evidence type="ECO:0000256" key="2">
    <source>
        <dbReference type="SAM" id="Phobius"/>
    </source>
</evidence>
<gene>
    <name evidence="3" type="ORF">MKK02DRAFT_38278</name>
</gene>
<evidence type="ECO:0000313" key="3">
    <source>
        <dbReference type="EMBL" id="KAI9633620.1"/>
    </source>
</evidence>
<accession>A0AA38H4H8</accession>
<dbReference type="RefSeq" id="XP_052943397.1">
    <property type="nucleotide sequence ID" value="XM_053090026.1"/>
</dbReference>
<evidence type="ECO:0000256" key="1">
    <source>
        <dbReference type="SAM" id="MobiDB-lite"/>
    </source>
</evidence>
<comment type="caution">
    <text evidence="3">The sequence shown here is derived from an EMBL/GenBank/DDBJ whole genome shotgun (WGS) entry which is preliminary data.</text>
</comment>